<evidence type="ECO:0000256" key="1">
    <source>
        <dbReference type="ARBA" id="ARBA00000085"/>
    </source>
</evidence>
<keyword evidence="5" id="KW-1185">Reference proteome</keyword>
<dbReference type="InterPro" id="IPR035965">
    <property type="entry name" value="PAS-like_dom_sf"/>
</dbReference>
<dbReference type="PANTHER" id="PTHR43102">
    <property type="entry name" value="SLR1143 PROTEIN"/>
    <property type="match status" value="1"/>
</dbReference>
<dbReference type="CDD" id="cd00082">
    <property type="entry name" value="HisKA"/>
    <property type="match status" value="1"/>
</dbReference>
<dbReference type="Gene3D" id="3.30.450.20">
    <property type="entry name" value="PAS domain"/>
    <property type="match status" value="1"/>
</dbReference>
<dbReference type="Gene3D" id="3.30.450.40">
    <property type="match status" value="1"/>
</dbReference>
<comment type="catalytic activity">
    <reaction evidence="1">
        <text>ATP + protein L-histidine = ADP + protein N-phospho-L-histidine.</text>
        <dbReference type="EC" id="2.7.13.3"/>
    </reaction>
</comment>
<protein>
    <recommendedName>
        <fullName evidence="2">histidine kinase</fullName>
        <ecNumber evidence="2">2.7.13.3</ecNumber>
    </recommendedName>
</protein>
<dbReference type="EC" id="2.7.13.3" evidence="2"/>
<dbReference type="SUPFAM" id="SSF55785">
    <property type="entry name" value="PYP-like sensor domain (PAS domain)"/>
    <property type="match status" value="1"/>
</dbReference>
<proteinExistence type="predicted"/>
<dbReference type="SUPFAM" id="SSF55781">
    <property type="entry name" value="GAF domain-like"/>
    <property type="match status" value="1"/>
</dbReference>
<dbReference type="InterPro" id="IPR013655">
    <property type="entry name" value="PAS_fold_3"/>
</dbReference>
<gene>
    <name evidence="4" type="ORF">HUW51_13940</name>
</gene>
<dbReference type="PANTHER" id="PTHR43102:SF2">
    <property type="entry name" value="GAF DOMAIN-CONTAINING PROTEIN"/>
    <property type="match status" value="1"/>
</dbReference>
<sequence>MNEQARLQELYEYRVLDTLPEKELDELVEIASVICDTPISLVSFIDYERQWFKAKKGVDEEGTARQHSFCQHALQNPKEVLVVNDPLNDERFKTNPYVLGSPNIRFYAGAPLETPKGNVLGTLCVVDDKPRHITESQKRALQLLAKKAIGYLETRKLILEQDDKIEVSAARLRKLSDQAPGAIFQLEMAPNGRLSFPFISKGITTVHQHLNPADLKINPEKVFAVIHPDDLGTIKASLQESYLNLTNWSIEYRAIADNGATVWHWANAKPERREDGSVVWYGTFQDITERKEYIKTLEQLLFEISHVMRKPVANILGLTAALSKKNIDEETLRTALGYIRAESEDMDKYIKQLNATYYETMLKVSDQLLMNKI</sequence>
<dbReference type="InterPro" id="IPR029016">
    <property type="entry name" value="GAF-like_dom_sf"/>
</dbReference>
<dbReference type="EMBL" id="CP055156">
    <property type="protein sequence ID" value="QNF33766.1"/>
    <property type="molecule type" value="Genomic_DNA"/>
</dbReference>
<dbReference type="KEGG" id="aswu:HUW51_13940"/>
<dbReference type="GO" id="GO:0000155">
    <property type="term" value="F:phosphorelay sensor kinase activity"/>
    <property type="evidence" value="ECO:0007669"/>
    <property type="project" value="InterPro"/>
</dbReference>
<name>A0A7G7G9D2_9BACT</name>
<organism evidence="4 5">
    <name type="scientific">Adhaeribacter swui</name>
    <dbReference type="NCBI Taxonomy" id="2086471"/>
    <lineage>
        <taxon>Bacteria</taxon>
        <taxon>Pseudomonadati</taxon>
        <taxon>Bacteroidota</taxon>
        <taxon>Cytophagia</taxon>
        <taxon>Cytophagales</taxon>
        <taxon>Hymenobacteraceae</taxon>
        <taxon>Adhaeribacter</taxon>
    </lineage>
</organism>
<dbReference type="InterPro" id="IPR003661">
    <property type="entry name" value="HisK_dim/P_dom"/>
</dbReference>
<reference evidence="4 5" key="1">
    <citation type="journal article" date="2018" name="Int. J. Syst. Evol. Microbiol.">
        <title>Adhaeribacter swui sp. nov., isolated from wet mud.</title>
        <authorList>
            <person name="Kim D.U."/>
            <person name="Kim K.W."/>
            <person name="Kang M.S."/>
            <person name="Kim J.Y."/>
            <person name="Jang J.H."/>
            <person name="Kim M.K."/>
        </authorList>
    </citation>
    <scope>NUCLEOTIDE SEQUENCE [LARGE SCALE GENOMIC DNA]</scope>
    <source>
        <strain evidence="4 5">KCTC 52873</strain>
    </source>
</reference>
<dbReference type="InterPro" id="IPR000014">
    <property type="entry name" value="PAS"/>
</dbReference>
<evidence type="ECO:0000259" key="3">
    <source>
        <dbReference type="PROSITE" id="PS50113"/>
    </source>
</evidence>
<dbReference type="InterPro" id="IPR001610">
    <property type="entry name" value="PAC"/>
</dbReference>
<dbReference type="Gene3D" id="1.10.287.130">
    <property type="match status" value="1"/>
</dbReference>
<dbReference type="AlphaFoldDB" id="A0A7G7G9D2"/>
<evidence type="ECO:0000313" key="4">
    <source>
        <dbReference type="EMBL" id="QNF33766.1"/>
    </source>
</evidence>
<dbReference type="RefSeq" id="WP_185270248.1">
    <property type="nucleotide sequence ID" value="NZ_CP055156.1"/>
</dbReference>
<dbReference type="InterPro" id="IPR003018">
    <property type="entry name" value="GAF"/>
</dbReference>
<dbReference type="InterPro" id="IPR000700">
    <property type="entry name" value="PAS-assoc_C"/>
</dbReference>
<dbReference type="SUPFAM" id="SSF47384">
    <property type="entry name" value="Homodimeric domain of signal transducing histidine kinase"/>
    <property type="match status" value="1"/>
</dbReference>
<dbReference type="PROSITE" id="PS50113">
    <property type="entry name" value="PAC"/>
    <property type="match status" value="1"/>
</dbReference>
<dbReference type="InterPro" id="IPR036097">
    <property type="entry name" value="HisK_dim/P_sf"/>
</dbReference>
<evidence type="ECO:0000256" key="2">
    <source>
        <dbReference type="ARBA" id="ARBA00012438"/>
    </source>
</evidence>
<accession>A0A7G7G9D2</accession>
<dbReference type="CDD" id="cd00130">
    <property type="entry name" value="PAS"/>
    <property type="match status" value="1"/>
</dbReference>
<dbReference type="Pfam" id="PF01590">
    <property type="entry name" value="GAF"/>
    <property type="match status" value="1"/>
</dbReference>
<feature type="domain" description="PAC" evidence="3">
    <location>
        <begin position="248"/>
        <end position="299"/>
    </location>
</feature>
<dbReference type="SMART" id="SM00086">
    <property type="entry name" value="PAC"/>
    <property type="match status" value="1"/>
</dbReference>
<evidence type="ECO:0000313" key="5">
    <source>
        <dbReference type="Proteomes" id="UP000515237"/>
    </source>
</evidence>
<dbReference type="Proteomes" id="UP000515237">
    <property type="component" value="Chromosome"/>
</dbReference>
<dbReference type="Pfam" id="PF08447">
    <property type="entry name" value="PAS_3"/>
    <property type="match status" value="1"/>
</dbReference>